<dbReference type="Gene3D" id="3.10.180.10">
    <property type="entry name" value="2,3-Dihydroxybiphenyl 1,2-Dioxygenase, domain 1"/>
    <property type="match status" value="1"/>
</dbReference>
<organism evidence="2 3">
    <name type="scientific">Nocardia terpenica</name>
    <dbReference type="NCBI Taxonomy" id="455432"/>
    <lineage>
        <taxon>Bacteria</taxon>
        <taxon>Bacillati</taxon>
        <taxon>Actinomycetota</taxon>
        <taxon>Actinomycetes</taxon>
        <taxon>Mycobacteriales</taxon>
        <taxon>Nocardiaceae</taxon>
        <taxon>Nocardia</taxon>
    </lineage>
</organism>
<proteinExistence type="predicted"/>
<evidence type="ECO:0000259" key="1">
    <source>
        <dbReference type="PROSITE" id="PS51819"/>
    </source>
</evidence>
<dbReference type="AlphaFoldDB" id="A0A6G9Z608"/>
<name>A0A6G9Z608_9NOCA</name>
<protein>
    <recommendedName>
        <fullName evidence="1">VOC domain-containing protein</fullName>
    </recommendedName>
</protein>
<dbReference type="InterPro" id="IPR004360">
    <property type="entry name" value="Glyas_Fos-R_dOase_dom"/>
</dbReference>
<dbReference type="CDD" id="cd06587">
    <property type="entry name" value="VOC"/>
    <property type="match status" value="1"/>
</dbReference>
<dbReference type="EMBL" id="CP046173">
    <property type="protein sequence ID" value="QIS20932.1"/>
    <property type="molecule type" value="Genomic_DNA"/>
</dbReference>
<sequence>MKIREVFITATNLDAAADFYRDVLELPVDATPDRVRIDIGTSRLILTPGEPFAGAHHLAFGISPHDFETARRWLRPRVELLQANGSDIIEGPAGWDSRSLYFYGPEGIVLELIARSADAEIPAGDGRVPHLLSISEIGLGVPDVAAAVRTLQNSFDLPQFPPQLPQFAPIGGHDGLLILADLDRIWFPTATDNPARGPLAAHIELPNHHGKLTLTPHIDLEATQG</sequence>
<reference evidence="2 3" key="1">
    <citation type="journal article" date="2019" name="ACS Chem. Biol.">
        <title>Identification and Mobilization of a Cryptic Antibiotic Biosynthesis Gene Locus from a Human-Pathogenic Nocardia Isolate.</title>
        <authorList>
            <person name="Herisse M."/>
            <person name="Ishida K."/>
            <person name="Porter J.L."/>
            <person name="Howden B."/>
            <person name="Hertweck C."/>
            <person name="Stinear T.P."/>
            <person name="Pidot S.J."/>
        </authorList>
    </citation>
    <scope>NUCLEOTIDE SEQUENCE [LARGE SCALE GENOMIC DNA]</scope>
    <source>
        <strain evidence="2 3">AUSMDU00012715</strain>
    </source>
</reference>
<feature type="domain" description="VOC" evidence="1">
    <location>
        <begin position="2"/>
        <end position="115"/>
    </location>
</feature>
<dbReference type="SUPFAM" id="SSF54593">
    <property type="entry name" value="Glyoxalase/Bleomycin resistance protein/Dihydroxybiphenyl dioxygenase"/>
    <property type="match status" value="1"/>
</dbReference>
<dbReference type="Proteomes" id="UP000500953">
    <property type="component" value="Chromosome"/>
</dbReference>
<dbReference type="PROSITE" id="PS51819">
    <property type="entry name" value="VOC"/>
    <property type="match status" value="1"/>
</dbReference>
<evidence type="ECO:0000313" key="2">
    <source>
        <dbReference type="EMBL" id="QIS20932.1"/>
    </source>
</evidence>
<evidence type="ECO:0000313" key="3">
    <source>
        <dbReference type="Proteomes" id="UP000500953"/>
    </source>
</evidence>
<dbReference type="Pfam" id="PF00903">
    <property type="entry name" value="Glyoxalase"/>
    <property type="match status" value="1"/>
</dbReference>
<dbReference type="RefSeq" id="WP_167488240.1">
    <property type="nucleotide sequence ID" value="NZ_CP046173.1"/>
</dbReference>
<gene>
    <name evidence="2" type="ORF">F6W96_24055</name>
</gene>
<dbReference type="InterPro" id="IPR029068">
    <property type="entry name" value="Glyas_Bleomycin-R_OHBP_Dase"/>
</dbReference>
<accession>A0A6G9Z608</accession>
<dbReference type="InterPro" id="IPR037523">
    <property type="entry name" value="VOC_core"/>
</dbReference>